<dbReference type="Pfam" id="PF03746">
    <property type="entry name" value="LamB_YcsF"/>
    <property type="match status" value="1"/>
</dbReference>
<proteinExistence type="predicted"/>
<protein>
    <submittedName>
        <fullName evidence="1">UPF0271 protein</fullName>
    </submittedName>
</protein>
<organism evidence="1 2">
    <name type="scientific">Cyclobacterium lianum</name>
    <dbReference type="NCBI Taxonomy" id="388280"/>
    <lineage>
        <taxon>Bacteria</taxon>
        <taxon>Pseudomonadati</taxon>
        <taxon>Bacteroidota</taxon>
        <taxon>Cytophagia</taxon>
        <taxon>Cytophagales</taxon>
        <taxon>Cyclobacteriaceae</taxon>
        <taxon>Cyclobacterium</taxon>
    </lineage>
</organism>
<dbReference type="OrthoDB" id="9773478at2"/>
<dbReference type="InterPro" id="IPR011330">
    <property type="entry name" value="Glyco_hydro/deAcase_b/a-brl"/>
</dbReference>
<evidence type="ECO:0000313" key="1">
    <source>
        <dbReference type="EMBL" id="SHN30836.1"/>
    </source>
</evidence>
<evidence type="ECO:0000313" key="2">
    <source>
        <dbReference type="Proteomes" id="UP000184513"/>
    </source>
</evidence>
<dbReference type="Gene3D" id="3.20.20.370">
    <property type="entry name" value="Glycoside hydrolase/deacetylase"/>
    <property type="match status" value="1"/>
</dbReference>
<dbReference type="EMBL" id="FRCY01000018">
    <property type="protein sequence ID" value="SHN30836.1"/>
    <property type="molecule type" value="Genomic_DNA"/>
</dbReference>
<dbReference type="RefSeq" id="WP_073097535.1">
    <property type="nucleotide sequence ID" value="NZ_FRCY01000018.1"/>
</dbReference>
<dbReference type="PANTHER" id="PTHR30292">
    <property type="entry name" value="UNCHARACTERIZED PROTEIN YBGL-RELATED"/>
    <property type="match status" value="1"/>
</dbReference>
<keyword evidence="2" id="KW-1185">Reference proteome</keyword>
<dbReference type="PANTHER" id="PTHR30292:SF0">
    <property type="entry name" value="5-OXOPROLINASE SUBUNIT A"/>
    <property type="match status" value="1"/>
</dbReference>
<dbReference type="SUPFAM" id="SSF88713">
    <property type="entry name" value="Glycoside hydrolase/deacetylase"/>
    <property type="match status" value="1"/>
</dbReference>
<reference evidence="1 2" key="1">
    <citation type="submission" date="2016-11" db="EMBL/GenBank/DDBJ databases">
        <authorList>
            <person name="Jaros S."/>
            <person name="Januszkiewicz K."/>
            <person name="Wedrychowicz H."/>
        </authorList>
    </citation>
    <scope>NUCLEOTIDE SEQUENCE [LARGE SCALE GENOMIC DNA]</scope>
    <source>
        <strain evidence="1 2">CGMCC 1.6102</strain>
    </source>
</reference>
<dbReference type="NCBIfam" id="NF003814">
    <property type="entry name" value="PRK05406.1-3"/>
    <property type="match status" value="1"/>
</dbReference>
<accession>A0A1M7QIC5</accession>
<sequence length="244" mass="26900">MKSNLDINCDLGEGMPTDRQIMPYLGSCNIACGAHAGDDNCIAETVKMAKKYLVNIGAHPSYPDRANFGRVSLYMESQSLKKSLKEQIDKVKNQAQKEGLPLHHIKFHGALYLDSLKDQELADLLAAFVKDYYPDQLLYAPFGSCMAIAASQRNLRLRFEVFADRRYSTATTLLPRKHPGALLTDLTEIAEQVSLILNEGKVKAHSGELLAICADTICIHGDHPQAVSIAKMISSKLIANTKQP</sequence>
<gene>
    <name evidence="1" type="ORF">SAMN04488057_11886</name>
</gene>
<dbReference type="CDD" id="cd10801">
    <property type="entry name" value="LamB_YcsF_like_1"/>
    <property type="match status" value="1"/>
</dbReference>
<dbReference type="GO" id="GO:0005975">
    <property type="term" value="P:carbohydrate metabolic process"/>
    <property type="evidence" value="ECO:0007669"/>
    <property type="project" value="InterPro"/>
</dbReference>
<dbReference type="InterPro" id="IPR005501">
    <property type="entry name" value="LamB/YcsF/PxpA-like"/>
</dbReference>
<dbReference type="AlphaFoldDB" id="A0A1M7QIC5"/>
<name>A0A1M7QIC5_9BACT</name>
<dbReference type="Proteomes" id="UP000184513">
    <property type="component" value="Unassembled WGS sequence"/>
</dbReference>
<dbReference type="STRING" id="388280.SAMN04488057_11886"/>